<keyword evidence="3 6" id="KW-0689">Ribosomal protein</keyword>
<dbReference type="Proteomes" id="UP000224629">
    <property type="component" value="Chromosome"/>
</dbReference>
<protein>
    <recommendedName>
        <fullName evidence="5 6">Large ribosomal subunit protein bL19</fullName>
    </recommendedName>
</protein>
<dbReference type="RefSeq" id="WP_044635298.1">
    <property type="nucleotide sequence ID" value="NZ_CP007229.1"/>
</dbReference>
<evidence type="ECO:0000256" key="5">
    <source>
        <dbReference type="ARBA" id="ARBA00035171"/>
    </source>
</evidence>
<dbReference type="PANTHER" id="PTHR15680:SF9">
    <property type="entry name" value="LARGE RIBOSOMAL SUBUNIT PROTEIN BL19M"/>
    <property type="match status" value="1"/>
</dbReference>
<dbReference type="Proteomes" id="UP000289629">
    <property type="component" value="Chromosome"/>
</dbReference>
<dbReference type="PIRSF" id="PIRSF002191">
    <property type="entry name" value="Ribosomal_L19"/>
    <property type="match status" value="1"/>
</dbReference>
<dbReference type="Pfam" id="PF01245">
    <property type="entry name" value="Ribosomal_L19"/>
    <property type="match status" value="1"/>
</dbReference>
<dbReference type="PROSITE" id="PS01015">
    <property type="entry name" value="RIBOSOMAL_L19"/>
    <property type="match status" value="1"/>
</dbReference>
<evidence type="ECO:0000313" key="8">
    <source>
        <dbReference type="EMBL" id="ATP59575.1"/>
    </source>
</evidence>
<evidence type="ECO:0000256" key="3">
    <source>
        <dbReference type="ARBA" id="ARBA00022980"/>
    </source>
</evidence>
<name>A0AAJ5NRR7_9BACT</name>
<dbReference type="KEGG" id="mds:MDIS_01325"/>
<gene>
    <name evidence="6 9" type="primary">rplS</name>
    <name evidence="8" type="ORF">CSW10_01250</name>
    <name evidence="9" type="ORF">NCTC10125_00257</name>
</gene>
<dbReference type="GO" id="GO:0003735">
    <property type="term" value="F:structural constituent of ribosome"/>
    <property type="evidence" value="ECO:0007669"/>
    <property type="project" value="InterPro"/>
</dbReference>
<dbReference type="AlphaFoldDB" id="A0AAJ5NRR7"/>
<evidence type="ECO:0000256" key="6">
    <source>
        <dbReference type="HAMAP-Rule" id="MF_00402"/>
    </source>
</evidence>
<dbReference type="InterPro" id="IPR038657">
    <property type="entry name" value="Ribosomal_bL19_sf"/>
</dbReference>
<keyword evidence="10" id="KW-1185">Reference proteome</keyword>
<dbReference type="FunFam" id="2.30.30.790:FF:000001">
    <property type="entry name" value="50S ribosomal protein L19"/>
    <property type="match status" value="1"/>
</dbReference>
<reference evidence="8 10" key="1">
    <citation type="submission" date="2017-10" db="EMBL/GenBank/DDBJ databases">
        <title>Genome-wide analysis of the first isolated strain mycoplasma dispar GS01.</title>
        <authorList>
            <person name="Hao H."/>
            <person name="Chen S."/>
            <person name="Zhao P."/>
            <person name="Chu Y."/>
            <person name="Liu Y."/>
        </authorList>
    </citation>
    <scope>NUCLEOTIDE SEQUENCE [LARGE SCALE GENOMIC DNA]</scope>
    <source>
        <strain evidence="8 10">GS01</strain>
    </source>
</reference>
<dbReference type="NCBIfam" id="TIGR01024">
    <property type="entry name" value="rplS_bact"/>
    <property type="match status" value="1"/>
</dbReference>
<dbReference type="GO" id="GO:0006412">
    <property type="term" value="P:translation"/>
    <property type="evidence" value="ECO:0007669"/>
    <property type="project" value="UniProtKB-UniRule"/>
</dbReference>
<dbReference type="EMBL" id="LR214971">
    <property type="protein sequence ID" value="VEU61472.1"/>
    <property type="molecule type" value="Genomic_DNA"/>
</dbReference>
<comment type="function">
    <text evidence="1 6 7">This protein is located at the 30S-50S ribosomal subunit interface and may play a role in the structure and function of the aminoacyl-tRNA binding site.</text>
</comment>
<evidence type="ECO:0000256" key="2">
    <source>
        <dbReference type="ARBA" id="ARBA00005781"/>
    </source>
</evidence>
<proteinExistence type="inferred from homology"/>
<sequence length="121" mass="14122">MQSRLIEIVESSQLRQFPQFQPGDNVRVHFKIQEGNKTRIQIFEGLVIKFKKNGLSSSFVVRKISHGVGVERTFLLHSPLVDKIEVVRSNKVRRAKLYYMKQRSGKSARLKEIKRKELKAQ</sequence>
<evidence type="ECO:0000313" key="10">
    <source>
        <dbReference type="Proteomes" id="UP000224629"/>
    </source>
</evidence>
<evidence type="ECO:0000256" key="7">
    <source>
        <dbReference type="RuleBase" id="RU000559"/>
    </source>
</evidence>
<dbReference type="Gene3D" id="2.30.30.790">
    <property type="match status" value="1"/>
</dbReference>
<evidence type="ECO:0000256" key="4">
    <source>
        <dbReference type="ARBA" id="ARBA00023274"/>
    </source>
</evidence>
<evidence type="ECO:0000313" key="9">
    <source>
        <dbReference type="EMBL" id="VEU61472.1"/>
    </source>
</evidence>
<evidence type="ECO:0000313" key="11">
    <source>
        <dbReference type="Proteomes" id="UP000289629"/>
    </source>
</evidence>
<evidence type="ECO:0000256" key="1">
    <source>
        <dbReference type="ARBA" id="ARBA00002349"/>
    </source>
</evidence>
<dbReference type="InterPro" id="IPR018257">
    <property type="entry name" value="Ribosomal_bL19_CS"/>
</dbReference>
<dbReference type="GO" id="GO:0022625">
    <property type="term" value="C:cytosolic large ribosomal subunit"/>
    <property type="evidence" value="ECO:0007669"/>
    <property type="project" value="TreeGrafter"/>
</dbReference>
<dbReference type="InterPro" id="IPR008991">
    <property type="entry name" value="Translation_prot_SH3-like_sf"/>
</dbReference>
<dbReference type="EMBL" id="CP024161">
    <property type="protein sequence ID" value="ATP59575.1"/>
    <property type="molecule type" value="Genomic_DNA"/>
</dbReference>
<comment type="similarity">
    <text evidence="2 6 7">Belongs to the bacterial ribosomal protein bL19 family.</text>
</comment>
<keyword evidence="4 6" id="KW-0687">Ribonucleoprotein</keyword>
<dbReference type="HAMAP" id="MF_00402">
    <property type="entry name" value="Ribosomal_bL19"/>
    <property type="match status" value="1"/>
</dbReference>
<dbReference type="InterPro" id="IPR001857">
    <property type="entry name" value="Ribosomal_bL19"/>
</dbReference>
<accession>A0AAJ5NRR7</accession>
<reference evidence="9 11" key="2">
    <citation type="submission" date="2019-01" db="EMBL/GenBank/DDBJ databases">
        <authorList>
            <consortium name="Pathogen Informatics"/>
        </authorList>
    </citation>
    <scope>NUCLEOTIDE SEQUENCE [LARGE SCALE GENOMIC DNA]</scope>
    <source>
        <strain evidence="9 11">NCTC10125</strain>
    </source>
</reference>
<dbReference type="SUPFAM" id="SSF50104">
    <property type="entry name" value="Translation proteins SH3-like domain"/>
    <property type="match status" value="1"/>
</dbReference>
<dbReference type="PRINTS" id="PR00061">
    <property type="entry name" value="RIBOSOMALL19"/>
</dbReference>
<dbReference type="PANTHER" id="PTHR15680">
    <property type="entry name" value="RIBOSOMAL PROTEIN L19"/>
    <property type="match status" value="1"/>
</dbReference>
<organism evidence="9 11">
    <name type="scientific">Mesomycoplasma dispar</name>
    <dbReference type="NCBI Taxonomy" id="86660"/>
    <lineage>
        <taxon>Bacteria</taxon>
        <taxon>Bacillati</taxon>
        <taxon>Mycoplasmatota</taxon>
        <taxon>Mycoplasmoidales</taxon>
        <taxon>Metamycoplasmataceae</taxon>
        <taxon>Mesomycoplasma</taxon>
    </lineage>
</organism>